<dbReference type="Pfam" id="PF05013">
    <property type="entry name" value="FGase"/>
    <property type="match status" value="1"/>
</dbReference>
<reference evidence="2 3" key="1">
    <citation type="submission" date="2018-10" db="EMBL/GenBank/DDBJ databases">
        <title>Tessaracoccus antarcticuss sp. nov., isolated from sediment.</title>
        <authorList>
            <person name="Zhou L.Y."/>
            <person name="Du Z.J."/>
        </authorList>
    </citation>
    <scope>NUCLEOTIDE SEQUENCE [LARGE SCALE GENOMIC DNA]</scope>
    <source>
        <strain evidence="2 3">JDX10</strain>
    </source>
</reference>
<dbReference type="OrthoDB" id="9785840at2"/>
<accession>A0A3M0GJW4</accession>
<dbReference type="AlphaFoldDB" id="A0A3M0GJW4"/>
<keyword evidence="2" id="KW-0378">Hydrolase</keyword>
<sequence>MLSHEFVGDWSGQLVATSIHAGHHLRPEVADLMVLDDAARLREEDPFTDAITALVPARVLVHRSRFETDLNRVRDIAVYTKPDDCWGLDVWSTDELPSDVKARSLEVYDAFYRDLAVRLDELEARGPFVVFDVHSYNHRRPGADQPAEPPQENPEVNLGTGSVDRDRFGPVVDAFRDAMTAQGFDVRENVKFKGQALAWWVHERYAGTGVVLALEFKKTFMDEWTGIPDRDRLDELARSLASTVDPVLAAMPS</sequence>
<evidence type="ECO:0000313" key="2">
    <source>
        <dbReference type="EMBL" id="RMB61429.1"/>
    </source>
</evidence>
<protein>
    <submittedName>
        <fullName evidence="2">N-formylglutamate amidohydrolase</fullName>
    </submittedName>
</protein>
<dbReference type="EMBL" id="REFW01000001">
    <property type="protein sequence ID" value="RMB61429.1"/>
    <property type="molecule type" value="Genomic_DNA"/>
</dbReference>
<dbReference type="Proteomes" id="UP000275256">
    <property type="component" value="Unassembled WGS sequence"/>
</dbReference>
<feature type="region of interest" description="Disordered" evidence="1">
    <location>
        <begin position="139"/>
        <end position="162"/>
    </location>
</feature>
<evidence type="ECO:0000313" key="3">
    <source>
        <dbReference type="Proteomes" id="UP000275256"/>
    </source>
</evidence>
<dbReference type="Gene3D" id="3.40.630.40">
    <property type="entry name" value="Zn-dependent exopeptidases"/>
    <property type="match status" value="1"/>
</dbReference>
<evidence type="ECO:0000256" key="1">
    <source>
        <dbReference type="SAM" id="MobiDB-lite"/>
    </source>
</evidence>
<keyword evidence="3" id="KW-1185">Reference proteome</keyword>
<name>A0A3M0GJW4_9ACTN</name>
<gene>
    <name evidence="2" type="ORF">EAX62_01870</name>
</gene>
<dbReference type="InterPro" id="IPR007709">
    <property type="entry name" value="N-FG_amidohydro"/>
</dbReference>
<dbReference type="GO" id="GO:0016787">
    <property type="term" value="F:hydrolase activity"/>
    <property type="evidence" value="ECO:0007669"/>
    <property type="project" value="UniProtKB-KW"/>
</dbReference>
<dbReference type="SUPFAM" id="SSF53187">
    <property type="entry name" value="Zn-dependent exopeptidases"/>
    <property type="match status" value="1"/>
</dbReference>
<organism evidence="2 3">
    <name type="scientific">Tessaracoccus antarcticus</name>
    <dbReference type="NCBI Taxonomy" id="2479848"/>
    <lineage>
        <taxon>Bacteria</taxon>
        <taxon>Bacillati</taxon>
        <taxon>Actinomycetota</taxon>
        <taxon>Actinomycetes</taxon>
        <taxon>Propionibacteriales</taxon>
        <taxon>Propionibacteriaceae</taxon>
        <taxon>Tessaracoccus</taxon>
    </lineage>
</organism>
<comment type="caution">
    <text evidence="2">The sequence shown here is derived from an EMBL/GenBank/DDBJ whole genome shotgun (WGS) entry which is preliminary data.</text>
</comment>
<dbReference type="RefSeq" id="WP_121899976.1">
    <property type="nucleotide sequence ID" value="NZ_REFW01000001.1"/>
</dbReference>
<proteinExistence type="predicted"/>